<accession>A0ABV6R3N6</accession>
<dbReference type="PRINTS" id="PR01463">
    <property type="entry name" value="EAGCHANLFMLY"/>
</dbReference>
<feature type="transmembrane region" description="Helical" evidence="1">
    <location>
        <begin position="142"/>
        <end position="161"/>
    </location>
</feature>
<feature type="transmembrane region" description="Helical" evidence="1">
    <location>
        <begin position="21"/>
        <end position="44"/>
    </location>
</feature>
<dbReference type="InterPro" id="IPR003938">
    <property type="entry name" value="K_chnl_volt-dep_EAG/ELK/ERG"/>
</dbReference>
<dbReference type="Gene3D" id="1.10.287.70">
    <property type="match status" value="1"/>
</dbReference>
<organism evidence="3 4">
    <name type="scientific">Brevundimonas balnearis</name>
    <dbReference type="NCBI Taxonomy" id="1572858"/>
    <lineage>
        <taxon>Bacteria</taxon>
        <taxon>Pseudomonadati</taxon>
        <taxon>Pseudomonadota</taxon>
        <taxon>Alphaproteobacteria</taxon>
        <taxon>Caulobacterales</taxon>
        <taxon>Caulobacteraceae</taxon>
        <taxon>Brevundimonas</taxon>
    </lineage>
</organism>
<proteinExistence type="predicted"/>
<keyword evidence="3" id="KW-0407">Ion channel</keyword>
<comment type="caution">
    <text evidence="3">The sequence shown here is derived from an EMBL/GenBank/DDBJ whole genome shotgun (WGS) entry which is preliminary data.</text>
</comment>
<dbReference type="Pfam" id="PF07885">
    <property type="entry name" value="Ion_trans_2"/>
    <property type="match status" value="1"/>
</dbReference>
<evidence type="ECO:0000256" key="1">
    <source>
        <dbReference type="SAM" id="Phobius"/>
    </source>
</evidence>
<dbReference type="RefSeq" id="WP_376835557.1">
    <property type="nucleotide sequence ID" value="NZ_JBHLSW010000004.1"/>
</dbReference>
<gene>
    <name evidence="3" type="ORF">ACFFGE_07070</name>
</gene>
<keyword evidence="1" id="KW-0472">Membrane</keyword>
<reference evidence="3 4" key="1">
    <citation type="submission" date="2024-09" db="EMBL/GenBank/DDBJ databases">
        <authorList>
            <person name="Sun Q."/>
            <person name="Mori K."/>
        </authorList>
    </citation>
    <scope>NUCLEOTIDE SEQUENCE [LARGE SCALE GENOMIC DNA]</scope>
    <source>
        <strain evidence="3 4">NCAIM B.02621</strain>
    </source>
</reference>
<evidence type="ECO:0000259" key="2">
    <source>
        <dbReference type="Pfam" id="PF07885"/>
    </source>
</evidence>
<dbReference type="EMBL" id="JBHLSW010000004">
    <property type="protein sequence ID" value="MFC0633637.1"/>
    <property type="molecule type" value="Genomic_DNA"/>
</dbReference>
<feature type="transmembrane region" description="Helical" evidence="1">
    <location>
        <begin position="197"/>
        <end position="215"/>
    </location>
</feature>
<keyword evidence="4" id="KW-1185">Reference proteome</keyword>
<feature type="transmembrane region" description="Helical" evidence="1">
    <location>
        <begin position="173"/>
        <end position="191"/>
    </location>
</feature>
<sequence length="257" mass="28860">MQRMRIRARLRALYHGGSRQAVRFRIAVLAIDMAIIAFFIAAPFLKAEGWVFYALDYAIAALLAADLAARALAYSDLKDWIKRPIVWVDLFILATLLFPAWLFNLGFLRVLRLWTLVNSEFFWKTVGHRYDDTRVEDVTRSAVALVVFVFVVTGFVYTGFIGRYEGIGGYVDALYFTITSLTTTGYGDIILPGVWGRLVSIAVMLGGVGLFFNLIQTLTRPHKVFHACPTCGLQRHDPDAVHCKACGEQLCIPDDGR</sequence>
<keyword evidence="3" id="KW-0813">Transport</keyword>
<protein>
    <submittedName>
        <fullName evidence="3">Potassium channel family protein</fullName>
    </submittedName>
</protein>
<evidence type="ECO:0000313" key="3">
    <source>
        <dbReference type="EMBL" id="MFC0633637.1"/>
    </source>
</evidence>
<name>A0ABV6R3N6_9CAUL</name>
<dbReference type="GO" id="GO:0034220">
    <property type="term" value="P:monoatomic ion transmembrane transport"/>
    <property type="evidence" value="ECO:0007669"/>
    <property type="project" value="UniProtKB-KW"/>
</dbReference>
<keyword evidence="1" id="KW-0812">Transmembrane</keyword>
<feature type="transmembrane region" description="Helical" evidence="1">
    <location>
        <begin position="85"/>
        <end position="103"/>
    </location>
</feature>
<dbReference type="Proteomes" id="UP001589906">
    <property type="component" value="Unassembled WGS sequence"/>
</dbReference>
<keyword evidence="3" id="KW-0406">Ion transport</keyword>
<dbReference type="InterPro" id="IPR013099">
    <property type="entry name" value="K_chnl_dom"/>
</dbReference>
<keyword evidence="1" id="KW-1133">Transmembrane helix</keyword>
<feature type="domain" description="Potassium channel" evidence="2">
    <location>
        <begin position="149"/>
        <end position="219"/>
    </location>
</feature>
<evidence type="ECO:0000313" key="4">
    <source>
        <dbReference type="Proteomes" id="UP001589906"/>
    </source>
</evidence>
<dbReference type="SUPFAM" id="SSF81324">
    <property type="entry name" value="Voltage-gated potassium channels"/>
    <property type="match status" value="1"/>
</dbReference>
<feature type="transmembrane region" description="Helical" evidence="1">
    <location>
        <begin position="50"/>
        <end position="73"/>
    </location>
</feature>